<evidence type="ECO:0000259" key="2">
    <source>
        <dbReference type="PROSITE" id="PS50110"/>
    </source>
</evidence>
<evidence type="ECO:0000256" key="1">
    <source>
        <dbReference type="PROSITE-ProRule" id="PRU00169"/>
    </source>
</evidence>
<dbReference type="PIRSF" id="PIRSF036382">
    <property type="entry name" value="RR_antiterm"/>
    <property type="match status" value="1"/>
</dbReference>
<dbReference type="Proteomes" id="UP001254759">
    <property type="component" value="Unassembled WGS sequence"/>
</dbReference>
<dbReference type="PROSITE" id="PS50110">
    <property type="entry name" value="RESPONSE_REGULATORY"/>
    <property type="match status" value="1"/>
</dbReference>
<comment type="caution">
    <text evidence="4">The sequence shown here is derived from an EMBL/GenBank/DDBJ whole genome shotgun (WGS) entry which is preliminary data.</text>
</comment>
<feature type="modified residue" description="4-aspartylphosphate" evidence="1">
    <location>
        <position position="65"/>
    </location>
</feature>
<dbReference type="PANTHER" id="PTHR43367">
    <property type="match status" value="1"/>
</dbReference>
<feature type="domain" description="Response regulatory" evidence="2">
    <location>
        <begin position="15"/>
        <end position="129"/>
    </location>
</feature>
<reference evidence="4 5" key="1">
    <citation type="submission" date="2023-07" db="EMBL/GenBank/DDBJ databases">
        <title>Sorghum-associated microbial communities from plants grown in Nebraska, USA.</title>
        <authorList>
            <person name="Schachtman D."/>
        </authorList>
    </citation>
    <scope>NUCLEOTIDE SEQUENCE [LARGE SCALE GENOMIC DNA]</scope>
    <source>
        <strain evidence="4 5">BE107</strain>
    </source>
</reference>
<dbReference type="InterPro" id="IPR036388">
    <property type="entry name" value="WH-like_DNA-bd_sf"/>
</dbReference>
<dbReference type="InterPro" id="IPR001789">
    <property type="entry name" value="Sig_transdc_resp-reg_receiver"/>
</dbReference>
<dbReference type="SMART" id="SM00448">
    <property type="entry name" value="REC"/>
    <property type="match status" value="1"/>
</dbReference>
<proteinExistence type="predicted"/>
<protein>
    <submittedName>
        <fullName evidence="4">Response regulator NasT</fullName>
    </submittedName>
</protein>
<organism evidence="4 5">
    <name type="scientific">Pseudoxanthomonas sacheonensis</name>
    <dbReference type="NCBI Taxonomy" id="443615"/>
    <lineage>
        <taxon>Bacteria</taxon>
        <taxon>Pseudomonadati</taxon>
        <taxon>Pseudomonadota</taxon>
        <taxon>Gammaproteobacteria</taxon>
        <taxon>Lysobacterales</taxon>
        <taxon>Lysobacteraceae</taxon>
        <taxon>Pseudoxanthomonas</taxon>
    </lineage>
</organism>
<dbReference type="Gene3D" id="1.10.10.10">
    <property type="entry name" value="Winged helix-like DNA-binding domain superfamily/Winged helix DNA-binding domain"/>
    <property type="match status" value="1"/>
</dbReference>
<dbReference type="SMART" id="SM01012">
    <property type="entry name" value="ANTAR"/>
    <property type="match status" value="1"/>
</dbReference>
<keyword evidence="5" id="KW-1185">Reference proteome</keyword>
<dbReference type="SUPFAM" id="SSF52172">
    <property type="entry name" value="CheY-like"/>
    <property type="match status" value="1"/>
</dbReference>
<gene>
    <name evidence="4" type="ORF">J2W94_002141</name>
</gene>
<name>A0ABU1RSV2_9GAMM</name>
<dbReference type="Pfam" id="PF00072">
    <property type="entry name" value="Response_reg"/>
    <property type="match status" value="1"/>
</dbReference>
<evidence type="ECO:0000313" key="4">
    <source>
        <dbReference type="EMBL" id="MDR6841856.1"/>
    </source>
</evidence>
<dbReference type="Gene3D" id="3.40.50.2300">
    <property type="match status" value="1"/>
</dbReference>
<evidence type="ECO:0000313" key="5">
    <source>
        <dbReference type="Proteomes" id="UP001254759"/>
    </source>
</evidence>
<dbReference type="InterPro" id="IPR011006">
    <property type="entry name" value="CheY-like_superfamily"/>
</dbReference>
<dbReference type="Pfam" id="PF03861">
    <property type="entry name" value="ANTAR"/>
    <property type="match status" value="1"/>
</dbReference>
<dbReference type="EMBL" id="JAVDTT010000002">
    <property type="protein sequence ID" value="MDR6841856.1"/>
    <property type="molecule type" value="Genomic_DNA"/>
</dbReference>
<dbReference type="PROSITE" id="PS50921">
    <property type="entry name" value="ANTAR"/>
    <property type="match status" value="1"/>
</dbReference>
<evidence type="ECO:0000259" key="3">
    <source>
        <dbReference type="PROSITE" id="PS50921"/>
    </source>
</evidence>
<dbReference type="InterPro" id="IPR005561">
    <property type="entry name" value="ANTAR"/>
</dbReference>
<sequence>MKWTPLASPLPVMLRVLLVNDTEKPIGELRAALQAAGYEVLEAVVGADELLKAVESQQPDAVIIDVDSPSRDTLEQLAVMHRHAPRPVVMFSADGDDRLIRDVVAAGVTAYVVDGLTPARLAPILQVALARFEQQAHVRRQLGEVQQQLADRKLIDRAKGLLVEKRGMSEPEAYASMRQLAMRQNLKLVDIARQIIAMADLLG</sequence>
<dbReference type="PANTHER" id="PTHR43367:SF1">
    <property type="entry name" value="TWO-COMPONENT RESPONSE REGULATOR-LIKE APRR6-RELATED"/>
    <property type="match status" value="1"/>
</dbReference>
<keyword evidence="1" id="KW-0597">Phosphoprotein</keyword>
<feature type="domain" description="ANTAR" evidence="3">
    <location>
        <begin position="135"/>
        <end position="196"/>
    </location>
</feature>
<dbReference type="InterPro" id="IPR008327">
    <property type="entry name" value="Sig_transdc_resp-reg_antiterm"/>
</dbReference>
<accession>A0ABU1RSV2</accession>